<name>A0ABU6RYR7_9FABA</name>
<sequence length="335" mass="37978">LNKPKKKISESIIREFYANARINPESEAGPRFYSFVRGTMINFSYEKVREVMKFGGPLNSETSYRTRMIPDNHDLEVVIRDLCVKGATWGLGAQNTPRHLKRTELNPIATGWHEFIIHNIMPTTNQSEITLDRAIIAKLHLSKPPLGFPNIIARLCSEMEVSFLASAPSDAVPKAKAITIAVMENIRHPHVQPPPQPQFHYEQPAGNAADAPQDYGWGQLQEDMANLKQVQMEFYENFSTRMDQMHIELEEEKARTAKIKGLVVGLSLDSHANDMYTHWGLQQCVPNFVPTNPEDIPHRIRDNYMIGKPWHEGLIHPTPPGESSAQKSKSTPKKK</sequence>
<proteinExistence type="predicted"/>
<evidence type="ECO:0000259" key="2">
    <source>
        <dbReference type="Pfam" id="PF20167"/>
    </source>
</evidence>
<evidence type="ECO:0000313" key="4">
    <source>
        <dbReference type="Proteomes" id="UP001341840"/>
    </source>
</evidence>
<feature type="domain" description="Putative plant transposon protein" evidence="2">
    <location>
        <begin position="2"/>
        <end position="162"/>
    </location>
</feature>
<keyword evidence="4" id="KW-1185">Reference proteome</keyword>
<evidence type="ECO:0000313" key="3">
    <source>
        <dbReference type="EMBL" id="MED6129084.1"/>
    </source>
</evidence>
<organism evidence="3 4">
    <name type="scientific">Stylosanthes scabra</name>
    <dbReference type="NCBI Taxonomy" id="79078"/>
    <lineage>
        <taxon>Eukaryota</taxon>
        <taxon>Viridiplantae</taxon>
        <taxon>Streptophyta</taxon>
        <taxon>Embryophyta</taxon>
        <taxon>Tracheophyta</taxon>
        <taxon>Spermatophyta</taxon>
        <taxon>Magnoliopsida</taxon>
        <taxon>eudicotyledons</taxon>
        <taxon>Gunneridae</taxon>
        <taxon>Pentapetalae</taxon>
        <taxon>rosids</taxon>
        <taxon>fabids</taxon>
        <taxon>Fabales</taxon>
        <taxon>Fabaceae</taxon>
        <taxon>Papilionoideae</taxon>
        <taxon>50 kb inversion clade</taxon>
        <taxon>dalbergioids sensu lato</taxon>
        <taxon>Dalbergieae</taxon>
        <taxon>Pterocarpus clade</taxon>
        <taxon>Stylosanthes</taxon>
    </lineage>
</organism>
<dbReference type="Proteomes" id="UP001341840">
    <property type="component" value="Unassembled WGS sequence"/>
</dbReference>
<feature type="non-terminal residue" evidence="3">
    <location>
        <position position="1"/>
    </location>
</feature>
<dbReference type="Pfam" id="PF20167">
    <property type="entry name" value="Transposase_32"/>
    <property type="match status" value="1"/>
</dbReference>
<gene>
    <name evidence="3" type="ORF">PIB30_104351</name>
</gene>
<dbReference type="EMBL" id="JASCZI010033793">
    <property type="protein sequence ID" value="MED6129084.1"/>
    <property type="molecule type" value="Genomic_DNA"/>
</dbReference>
<reference evidence="3 4" key="1">
    <citation type="journal article" date="2023" name="Plants (Basel)">
        <title>Bridging the Gap: Combining Genomics and Transcriptomics Approaches to Understand Stylosanthes scabra, an Orphan Legume from the Brazilian Caatinga.</title>
        <authorList>
            <person name="Ferreira-Neto J.R.C."/>
            <person name="da Silva M.D."/>
            <person name="Binneck E."/>
            <person name="de Melo N.F."/>
            <person name="da Silva R.H."/>
            <person name="de Melo A.L.T.M."/>
            <person name="Pandolfi V."/>
            <person name="Bustamante F.O."/>
            <person name="Brasileiro-Vidal A.C."/>
            <person name="Benko-Iseppon A.M."/>
        </authorList>
    </citation>
    <scope>NUCLEOTIDE SEQUENCE [LARGE SCALE GENOMIC DNA]</scope>
    <source>
        <tissue evidence="3">Leaves</tissue>
    </source>
</reference>
<evidence type="ECO:0000256" key="1">
    <source>
        <dbReference type="SAM" id="MobiDB-lite"/>
    </source>
</evidence>
<comment type="caution">
    <text evidence="3">The sequence shown here is derived from an EMBL/GenBank/DDBJ whole genome shotgun (WGS) entry which is preliminary data.</text>
</comment>
<dbReference type="InterPro" id="IPR046796">
    <property type="entry name" value="Transposase_32_dom"/>
</dbReference>
<accession>A0ABU6RYR7</accession>
<protein>
    <recommendedName>
        <fullName evidence="2">Putative plant transposon protein domain-containing protein</fullName>
    </recommendedName>
</protein>
<feature type="region of interest" description="Disordered" evidence="1">
    <location>
        <begin position="310"/>
        <end position="335"/>
    </location>
</feature>